<evidence type="ECO:0008006" key="7">
    <source>
        <dbReference type="Google" id="ProtNLM"/>
    </source>
</evidence>
<reference evidence="5" key="1">
    <citation type="submission" date="2021-01" db="EMBL/GenBank/DDBJ databases">
        <authorList>
            <consortium name="Genoscope - CEA"/>
            <person name="William W."/>
        </authorList>
    </citation>
    <scope>NUCLEOTIDE SEQUENCE</scope>
</reference>
<comment type="caution">
    <text evidence="5">The sequence shown here is derived from an EMBL/GenBank/DDBJ whole genome shotgun (WGS) entry which is preliminary data.</text>
</comment>
<accession>A0A8S1XNS0</accession>
<dbReference type="AlphaFoldDB" id="A0A8S1XNS0"/>
<name>A0A8S1XNS0_PAROT</name>
<dbReference type="Proteomes" id="UP000683925">
    <property type="component" value="Unassembled WGS sequence"/>
</dbReference>
<evidence type="ECO:0000313" key="6">
    <source>
        <dbReference type="Proteomes" id="UP000683925"/>
    </source>
</evidence>
<dbReference type="EMBL" id="CAJJDP010000129">
    <property type="protein sequence ID" value="CAD8203056.1"/>
    <property type="molecule type" value="Genomic_DNA"/>
</dbReference>
<evidence type="ECO:0000313" key="5">
    <source>
        <dbReference type="EMBL" id="CAD8203056.1"/>
    </source>
</evidence>
<evidence type="ECO:0000256" key="2">
    <source>
        <dbReference type="ARBA" id="ARBA00022737"/>
    </source>
</evidence>
<dbReference type="SMART" id="SM00320">
    <property type="entry name" value="WD40"/>
    <property type="match status" value="4"/>
</dbReference>
<keyword evidence="4" id="KW-0175">Coiled coil</keyword>
<dbReference type="Pfam" id="PF00400">
    <property type="entry name" value="WD40"/>
    <property type="match status" value="2"/>
</dbReference>
<dbReference type="PROSITE" id="PS50294">
    <property type="entry name" value="WD_REPEATS_REGION"/>
    <property type="match status" value="2"/>
</dbReference>
<dbReference type="InterPro" id="IPR052234">
    <property type="entry name" value="U5_snRNP_Component"/>
</dbReference>
<dbReference type="OrthoDB" id="308449at2759"/>
<evidence type="ECO:0000256" key="1">
    <source>
        <dbReference type="ARBA" id="ARBA00022574"/>
    </source>
</evidence>
<keyword evidence="2" id="KW-0677">Repeat</keyword>
<dbReference type="OMA" id="GERACCK"/>
<dbReference type="PANTHER" id="PTHR44006:SF1">
    <property type="entry name" value="U5 SMALL NUCLEAR RIBONUCLEOPROTEIN 40 KDA PROTEIN"/>
    <property type="match status" value="1"/>
</dbReference>
<feature type="repeat" description="WD" evidence="3">
    <location>
        <begin position="282"/>
        <end position="314"/>
    </location>
</feature>
<dbReference type="PANTHER" id="PTHR44006">
    <property type="entry name" value="U5 SMALL NUCLEAR RIBONUCLEOPROTEIN 40 KDA PROTEIN"/>
    <property type="match status" value="1"/>
</dbReference>
<keyword evidence="6" id="KW-1185">Reference proteome</keyword>
<keyword evidence="1 3" id="KW-0853">WD repeat</keyword>
<gene>
    <name evidence="5" type="ORF">POCTA_138.1.T1290025</name>
</gene>
<dbReference type="InterPro" id="IPR001680">
    <property type="entry name" value="WD40_rpt"/>
</dbReference>
<evidence type="ECO:0000256" key="3">
    <source>
        <dbReference type="PROSITE-ProRule" id="PRU00221"/>
    </source>
</evidence>
<organism evidence="5 6">
    <name type="scientific">Paramecium octaurelia</name>
    <dbReference type="NCBI Taxonomy" id="43137"/>
    <lineage>
        <taxon>Eukaryota</taxon>
        <taxon>Sar</taxon>
        <taxon>Alveolata</taxon>
        <taxon>Ciliophora</taxon>
        <taxon>Intramacronucleata</taxon>
        <taxon>Oligohymenophorea</taxon>
        <taxon>Peniculida</taxon>
        <taxon>Parameciidae</taxon>
        <taxon>Paramecium</taxon>
    </lineage>
</organism>
<feature type="repeat" description="WD" evidence="3">
    <location>
        <begin position="326"/>
        <end position="367"/>
    </location>
</feature>
<proteinExistence type="predicted"/>
<dbReference type="GO" id="GO:0071013">
    <property type="term" value="C:catalytic step 2 spliceosome"/>
    <property type="evidence" value="ECO:0007669"/>
    <property type="project" value="TreeGrafter"/>
</dbReference>
<sequence>MRNEEIQIVCPIHDYEIILLDIKEGIPLGERACCKDCEIKQSYNIKKAIQRINAQKLQQTQIINNNIEQVLAEITLIEKTIKEFWNQIQDAFLKINSSLENQKAFLKRQLNDDREIKIISLEDLQNLGLMISELEKNKLNQQSELNQEDYNLYQSNLHNQLDQIQNIVEKYLTTLKATKVKQEQQVIFRNNYQVIQSSFLEKWVDPIIFLNDNLKAVLCDCSGVTELNFENNQFLFQRLIQIQNITEIYVGADLTWILTAGQDAIISMWQRENQNWKLCQQLQGHRQSINRMIINETKSQVISGGLDSKIVIWNKKGFKLEKHESLKQHKRSVTSLAWSHSGTYFASGSSDKNLIFWKSNNGSWMLFQQISDQHQSMISDIFFDNYDNVYTAAENVKVWKQDNRQNYLLQSIVNTVNQVKKILFVKDHQYLIILQKTIEIYKVTKYDIVHKQSLGGEYNSIAVSRNGQYIITQKYENQQLQLLKLQQL</sequence>
<dbReference type="GO" id="GO:0003723">
    <property type="term" value="F:RNA binding"/>
    <property type="evidence" value="ECO:0007669"/>
    <property type="project" value="TreeGrafter"/>
</dbReference>
<protein>
    <recommendedName>
        <fullName evidence="7">WD40-repeat-containing domain</fullName>
    </recommendedName>
</protein>
<evidence type="ECO:0000256" key="4">
    <source>
        <dbReference type="SAM" id="Coils"/>
    </source>
</evidence>
<dbReference type="PROSITE" id="PS50082">
    <property type="entry name" value="WD_REPEATS_2"/>
    <property type="match status" value="2"/>
</dbReference>
<feature type="coiled-coil region" evidence="4">
    <location>
        <begin position="96"/>
        <end position="144"/>
    </location>
</feature>